<dbReference type="EMBL" id="JXRP01000009">
    <property type="protein sequence ID" value="KIL49652.1"/>
    <property type="molecule type" value="Genomic_DNA"/>
</dbReference>
<evidence type="ECO:0008006" key="3">
    <source>
        <dbReference type="Google" id="ProtNLM"/>
    </source>
</evidence>
<protein>
    <recommendedName>
        <fullName evidence="3">DUF3906 domain-containing protein</fullName>
    </recommendedName>
</protein>
<organism evidence="1 2">
    <name type="scientific">Jeotgalibacillus soli</name>
    <dbReference type="NCBI Taxonomy" id="889306"/>
    <lineage>
        <taxon>Bacteria</taxon>
        <taxon>Bacillati</taxon>
        <taxon>Bacillota</taxon>
        <taxon>Bacilli</taxon>
        <taxon>Bacillales</taxon>
        <taxon>Caryophanaceae</taxon>
        <taxon>Jeotgalibacillus</taxon>
    </lineage>
</organism>
<dbReference type="AlphaFoldDB" id="A0A0C2VL72"/>
<dbReference type="Proteomes" id="UP000031938">
    <property type="component" value="Unassembled WGS sequence"/>
</dbReference>
<dbReference type="PATRIC" id="fig|889306.3.peg.1128"/>
<dbReference type="InterPro" id="IPR024998">
    <property type="entry name" value="DUF3906"/>
</dbReference>
<name>A0A0C2VL72_9BACL</name>
<comment type="caution">
    <text evidence="1">The sequence shown here is derived from an EMBL/GenBank/DDBJ whole genome shotgun (WGS) entry which is preliminary data.</text>
</comment>
<reference evidence="1 2" key="1">
    <citation type="submission" date="2015-01" db="EMBL/GenBank/DDBJ databases">
        <title>Genome sequencing of Jeotgalibacillus soli.</title>
        <authorList>
            <person name="Goh K.M."/>
            <person name="Chan K.-G."/>
            <person name="Yaakop A.S."/>
            <person name="Ee R."/>
            <person name="Gan H.M."/>
            <person name="Chan C.S."/>
        </authorList>
    </citation>
    <scope>NUCLEOTIDE SEQUENCE [LARGE SCALE GENOMIC DNA]</scope>
    <source>
        <strain evidence="1 2">P9</strain>
    </source>
</reference>
<dbReference type="RefSeq" id="WP_041086899.1">
    <property type="nucleotide sequence ID" value="NZ_JXRP01000009.1"/>
</dbReference>
<gene>
    <name evidence="1" type="ORF">KP78_11200</name>
</gene>
<dbReference type="Pfam" id="PF13046">
    <property type="entry name" value="DUF3906"/>
    <property type="match status" value="1"/>
</dbReference>
<dbReference type="OrthoDB" id="2382322at2"/>
<evidence type="ECO:0000313" key="1">
    <source>
        <dbReference type="EMBL" id="KIL49652.1"/>
    </source>
</evidence>
<dbReference type="STRING" id="889306.KP78_11200"/>
<proteinExistence type="predicted"/>
<evidence type="ECO:0000313" key="2">
    <source>
        <dbReference type="Proteomes" id="UP000031938"/>
    </source>
</evidence>
<sequence>MAYLYRFDVSIGEKNVIAVIYADDDEGAFQHLDVELEKFYLKEPDVNEITLREKKRIVKKSGFILDEDEKGW</sequence>
<keyword evidence="2" id="KW-1185">Reference proteome</keyword>
<accession>A0A0C2VL72</accession>